<dbReference type="GeneID" id="93703635"/>
<dbReference type="InterPro" id="IPR036013">
    <property type="entry name" value="Band_7/SPFH_dom_sf"/>
</dbReference>
<dbReference type="EMBL" id="CP011974">
    <property type="protein sequence ID" value="AKO92050.1"/>
    <property type="molecule type" value="Genomic_DNA"/>
</dbReference>
<accession>A0A1X7G3Z5</accession>
<protein>
    <submittedName>
        <fullName evidence="1">Uncharacterized protein</fullName>
    </submittedName>
</protein>
<dbReference type="Proteomes" id="UP000036202">
    <property type="component" value="Chromosome"/>
</dbReference>
<dbReference type="CDD" id="cd03401">
    <property type="entry name" value="SPFH_prohibitin"/>
    <property type="match status" value="1"/>
</dbReference>
<dbReference type="Pfam" id="PF01145">
    <property type="entry name" value="Band_7"/>
    <property type="match status" value="1"/>
</dbReference>
<dbReference type="SUPFAM" id="SSF117892">
    <property type="entry name" value="Band 7/SPFH domain"/>
    <property type="match status" value="1"/>
</dbReference>
<evidence type="ECO:0000313" key="2">
    <source>
        <dbReference type="Proteomes" id="UP000036202"/>
    </source>
</evidence>
<organism evidence="1 2">
    <name type="scientific">Priestia filamentosa</name>
    <dbReference type="NCBI Taxonomy" id="1402861"/>
    <lineage>
        <taxon>Bacteria</taxon>
        <taxon>Bacillati</taxon>
        <taxon>Bacillota</taxon>
        <taxon>Bacilli</taxon>
        <taxon>Bacillales</taxon>
        <taxon>Bacillaceae</taxon>
        <taxon>Priestia</taxon>
    </lineage>
</organism>
<dbReference type="PANTHER" id="PTHR23222:SF0">
    <property type="entry name" value="PROHIBITIN 1"/>
    <property type="match status" value="1"/>
</dbReference>
<reference evidence="1 2" key="1">
    <citation type="journal article" date="2015" name="PLoS ONE">
        <title>Genome Sequence of Bacillus endophyticus and Analysis of Its Companion Mechanism in the Ketogulonigenium vulgare-Bacillus Strain Consortium.</title>
        <authorList>
            <person name="Jia N."/>
            <person name="Du J."/>
            <person name="Ding M.Z."/>
            <person name="Gao F."/>
            <person name="Yuan Y.J."/>
        </authorList>
    </citation>
    <scope>NUCLEOTIDE SEQUENCE [LARGE SCALE GENOMIC DNA]</scope>
    <source>
        <strain evidence="1 2">Hbe603</strain>
    </source>
</reference>
<dbReference type="InterPro" id="IPR000163">
    <property type="entry name" value="Prohibitin"/>
</dbReference>
<gene>
    <name evidence="1" type="ORF">BEH_08035</name>
</gene>
<dbReference type="PANTHER" id="PTHR23222">
    <property type="entry name" value="PROHIBITIN"/>
    <property type="match status" value="1"/>
</dbReference>
<accession>A0A0H4KEK1</accession>
<dbReference type="Gene3D" id="3.30.479.30">
    <property type="entry name" value="Band 7 domain"/>
    <property type="match status" value="1"/>
</dbReference>
<evidence type="ECO:0000313" key="1">
    <source>
        <dbReference type="EMBL" id="AKO92050.1"/>
    </source>
</evidence>
<dbReference type="KEGG" id="beo:BEH_08035"/>
<dbReference type="RefSeq" id="WP_019393404.1">
    <property type="nucleotide sequence ID" value="NZ_ALIM01000023.1"/>
</dbReference>
<dbReference type="AlphaFoldDB" id="A0A1X7G3Z5"/>
<dbReference type="PATRIC" id="fig|135735.6.peg.1647"/>
<dbReference type="GO" id="GO:0016020">
    <property type="term" value="C:membrane"/>
    <property type="evidence" value="ECO:0007669"/>
    <property type="project" value="InterPro"/>
</dbReference>
<sequence length="280" mass="30757">MLKTGKAKLGAVLVGLAIILGGVLAIMSITQVDQGHIGVVYNRSGGVEKQTLGQGWHFVSPWKKVTQYPVAMETVSYEDVPLATKDGKPLDIDATYNYANNPEKVVDIFNKFKGAKPEVIENTFLQSRMKDAALSVTSKYTILEIFQKREQIKTEIEQEFIKDANKYGFVVSDFVLGTPKPDEKTQKAIQNVVDAQQKLEAMNVEKQQAEVQAEKAKVEAQGKADAAIIKAKAEAEANKVVSESLTPEVIEMKRIEKWDGDKNVQTKVVGSDSDVIVGGK</sequence>
<keyword evidence="2" id="KW-1185">Reference proteome</keyword>
<dbReference type="SMART" id="SM00244">
    <property type="entry name" value="PHB"/>
    <property type="match status" value="1"/>
</dbReference>
<name>A0A1X7G3Z5_9BACI</name>
<proteinExistence type="predicted"/>
<reference evidence="2" key="2">
    <citation type="submission" date="2015-06" db="EMBL/GenBank/DDBJ databases">
        <title>Genome Sequence of Bacillus endophyticus and Analysis of its Companion Mechanism in the Ketogulonigenium vulgare-Bacillus strain Consortium.</title>
        <authorList>
            <person name="Jia N."/>
            <person name="Du J."/>
            <person name="Ding M.-Z."/>
            <person name="Gao F."/>
            <person name="Yuan Y.-J."/>
        </authorList>
    </citation>
    <scope>NUCLEOTIDE SEQUENCE [LARGE SCALE GENOMIC DNA]</scope>
    <source>
        <strain evidence="2">Hbe603</strain>
    </source>
</reference>
<dbReference type="InterPro" id="IPR001107">
    <property type="entry name" value="Band_7"/>
</dbReference>